<organism evidence="2 3">
    <name type="scientific">Miniimonas arenae</name>
    <dbReference type="NCBI Taxonomy" id="676201"/>
    <lineage>
        <taxon>Bacteria</taxon>
        <taxon>Bacillati</taxon>
        <taxon>Actinomycetota</taxon>
        <taxon>Actinomycetes</taxon>
        <taxon>Micrococcales</taxon>
        <taxon>Beutenbergiaceae</taxon>
        <taxon>Miniimonas</taxon>
    </lineage>
</organism>
<evidence type="ECO:0000313" key="3">
    <source>
        <dbReference type="Proteomes" id="UP000313849"/>
    </source>
</evidence>
<feature type="compositionally biased region" description="Basic and acidic residues" evidence="1">
    <location>
        <begin position="125"/>
        <end position="134"/>
    </location>
</feature>
<dbReference type="RefSeq" id="WP_108720219.1">
    <property type="nucleotide sequence ID" value="NZ_VENP01000012.1"/>
</dbReference>
<protein>
    <submittedName>
        <fullName evidence="2">Uncharacterized protein</fullName>
    </submittedName>
</protein>
<dbReference type="Proteomes" id="UP000313849">
    <property type="component" value="Unassembled WGS sequence"/>
</dbReference>
<keyword evidence="3" id="KW-1185">Reference proteome</keyword>
<dbReference type="EMBL" id="VENP01000012">
    <property type="protein sequence ID" value="TNU75995.1"/>
    <property type="molecule type" value="Genomic_DNA"/>
</dbReference>
<feature type="region of interest" description="Disordered" evidence="1">
    <location>
        <begin position="125"/>
        <end position="150"/>
    </location>
</feature>
<sequence>MTDASPDPTAASPDRTPSLARCVHETEAHVAADGWDGPARVFALVDSHRALAADPSLAGVFPESPDPYQLVAVEQEGLPAADTLEELLAQLGWPETVDGVALTVERVVLPPEAEAELEAHLSDPIEPDEAHAPDGEPATGDRLASGAARQRAADREAALAALAAHPKAQDVRLAVGVLRTGESWCAVRTRAHDTDQDVAGSPDAVPGLVEALAATLG</sequence>
<evidence type="ECO:0000256" key="1">
    <source>
        <dbReference type="SAM" id="MobiDB-lite"/>
    </source>
</evidence>
<evidence type="ECO:0000313" key="2">
    <source>
        <dbReference type="EMBL" id="TNU75995.1"/>
    </source>
</evidence>
<reference evidence="2 3" key="1">
    <citation type="submission" date="2019-06" db="EMBL/GenBank/DDBJ databases">
        <title>Draft genome sequence of Miniimonas arenae KCTC 19750T isolated from sea sand.</title>
        <authorList>
            <person name="Park S.-J."/>
        </authorList>
    </citation>
    <scope>NUCLEOTIDE SEQUENCE [LARGE SCALE GENOMIC DNA]</scope>
    <source>
        <strain evidence="2 3">KCTC 19750</strain>
    </source>
</reference>
<proteinExistence type="predicted"/>
<accession>A0A5C5BDM7</accession>
<dbReference type="InterPro" id="IPR047681">
    <property type="entry name" value="PPA1309-like"/>
</dbReference>
<gene>
    <name evidence="2" type="ORF">FH969_04865</name>
</gene>
<comment type="caution">
    <text evidence="2">The sequence shown here is derived from an EMBL/GenBank/DDBJ whole genome shotgun (WGS) entry which is preliminary data.</text>
</comment>
<dbReference type="AlphaFoldDB" id="A0A5C5BDM7"/>
<dbReference type="NCBIfam" id="NF040618">
    <property type="entry name" value="PPA1309_fam"/>
    <property type="match status" value="1"/>
</dbReference>
<dbReference type="OrthoDB" id="3266223at2"/>
<name>A0A5C5BDM7_9MICO</name>